<dbReference type="SUPFAM" id="SSF69318">
    <property type="entry name" value="Integrin alpha N-terminal domain"/>
    <property type="match status" value="3"/>
</dbReference>
<dbReference type="Pfam" id="PF07593">
    <property type="entry name" value="UnbV_ASPIC"/>
    <property type="match status" value="1"/>
</dbReference>
<feature type="domain" description="ASPIC/UnbV" evidence="2">
    <location>
        <begin position="509"/>
        <end position="575"/>
    </location>
</feature>
<reference evidence="4" key="1">
    <citation type="submission" date="2016-10" db="EMBL/GenBank/DDBJ databases">
        <authorList>
            <person name="Varghese N."/>
            <person name="Submissions S."/>
        </authorList>
    </citation>
    <scope>NUCLEOTIDE SEQUENCE [LARGE SCALE GENOMIC DNA]</scope>
    <source>
        <strain evidence="4">CGMCC 1.12402</strain>
    </source>
</reference>
<organism evidence="3 4">
    <name type="scientific">Roseivirga pacifica</name>
    <dbReference type="NCBI Taxonomy" id="1267423"/>
    <lineage>
        <taxon>Bacteria</taxon>
        <taxon>Pseudomonadati</taxon>
        <taxon>Bacteroidota</taxon>
        <taxon>Cytophagia</taxon>
        <taxon>Cytophagales</taxon>
        <taxon>Roseivirgaceae</taxon>
        <taxon>Roseivirga</taxon>
    </lineage>
</organism>
<dbReference type="InterPro" id="IPR027039">
    <property type="entry name" value="Crtac1"/>
</dbReference>
<dbReference type="Gene3D" id="2.130.10.130">
    <property type="entry name" value="Integrin alpha, N-terminal"/>
    <property type="match status" value="4"/>
</dbReference>
<accession>A0A1I0N020</accession>
<protein>
    <submittedName>
        <fullName evidence="3">Repeat domain-containing protein</fullName>
    </submittedName>
</protein>
<proteinExistence type="predicted"/>
<evidence type="ECO:0000259" key="2">
    <source>
        <dbReference type="Pfam" id="PF07593"/>
    </source>
</evidence>
<dbReference type="InterPro" id="IPR028994">
    <property type="entry name" value="Integrin_alpha_N"/>
</dbReference>
<dbReference type="EMBL" id="FOIR01000001">
    <property type="protein sequence ID" value="SEV94384.1"/>
    <property type="molecule type" value="Genomic_DNA"/>
</dbReference>
<dbReference type="STRING" id="1267423.SAMN05216290_0833"/>
<dbReference type="Proteomes" id="UP000199437">
    <property type="component" value="Unassembled WGS sequence"/>
</dbReference>
<dbReference type="Pfam" id="PF13517">
    <property type="entry name" value="FG-GAP_3"/>
    <property type="match status" value="5"/>
</dbReference>
<dbReference type="PANTHER" id="PTHR16026:SF0">
    <property type="entry name" value="CARTILAGE ACIDIC PROTEIN 1"/>
    <property type="match status" value="1"/>
</dbReference>
<keyword evidence="4" id="KW-1185">Reference proteome</keyword>
<keyword evidence="1" id="KW-0732">Signal</keyword>
<gene>
    <name evidence="3" type="ORF">SAMN05216290_0833</name>
</gene>
<evidence type="ECO:0000256" key="1">
    <source>
        <dbReference type="ARBA" id="ARBA00022729"/>
    </source>
</evidence>
<dbReference type="InterPro" id="IPR011519">
    <property type="entry name" value="UnbV_ASPIC"/>
</dbReference>
<dbReference type="InterPro" id="IPR013517">
    <property type="entry name" value="FG-GAP"/>
</dbReference>
<evidence type="ECO:0000313" key="3">
    <source>
        <dbReference type="EMBL" id="SEV94384.1"/>
    </source>
</evidence>
<sequence length="1085" mass="120143">MSILLSAFACQKAPEQPKRFALLSAEQTGIDFKNSLKPTKGFNILEYLYYYNGGGVSAGDINNDGLVDLYFTANQGPNKLYLNKGDFQFEDITEKAGVAGTGTWSSGVTMADVNGDGFLDIYVSNVGNYKEAQGKNELFINNQDGTFTESAADYGLDFEGFATQAAFFDYDRDGDLDVYLLNHSVKNPEVFSKADSREKSFESGDKLMQSQLAQGENTFVDVTEQSGIYSSLIGFGLGLGISDVNNDGWPDIYISNDFTENDYLYINQQDGTFKDDLQHRIRHTSRFSMGNELADLNNDGSPEIVTTDMLPSDPEIWRKSVVEDKSEVYDIKLGFGYNHQYVRNTLQRNLGNGQFSDVSLYTNTYASDWSWSPLIFDMDNDGFQDLHITNGIYKRPNDLDFLNYLSNVDKTLSQEERDAFLIETLPTVKIANLTARNTGRFNLEPMAEEWGLDQPSYSNGSTYADLDNDGDLDLIINNTEQEAFIYENKSTDNNYLKIALKGDGLNTMALGAKVVAKSQGQTFIRENNPTRGFQSSVAPVLHFGLGSIQTLSSVEVYWPNGTYQKLENVKANQLLEITQNTTATKAFNLSASNRALLTNTTFPMAYSHQEDAYSDFKQEYLIPRKYNTEGPALAVADINGDGLDDAYFGGARGQAGEVWLQNANGTFSKQKVPTMEQLSISEDVAATFFDANGDGNLDLYVTSAGNEHKDGHLYNNDKLFLNFNGKLTFSPMSLPQLGAQAKTVSAADVDGDGDIDLFVGSNVVNGAYGTNPNQYLLINDGKARFRDESANRLPKDLGMINDSKWYDYDNDGDLDLLVAGEWTSILLLENDGTGNFERVESESLKGTSGWWYSLHLADVNNDGKMDIVAGNLGLNTKLKASAEAPLKLYVSDVDKNGQVDPVIFHHQEGELTPFATRDDLIKQVSAFKKKHPDYKTYSKLEGPQELLGESMERAVEKEAVTFESAVFLNKGNGEFEQIALPQEAQYSPVMDIISDDFDGDGTLDLLLFGNNYSYRNDYGRADAKPITLLLGKGNGHFSSTIDAYLNTAETWGEYRHAQSIEVNGVKHVIAVRNNDKPILLAPNSN</sequence>
<dbReference type="PANTHER" id="PTHR16026">
    <property type="entry name" value="CARTILAGE ACIDIC PROTEIN 1"/>
    <property type="match status" value="1"/>
</dbReference>
<evidence type="ECO:0000313" key="4">
    <source>
        <dbReference type="Proteomes" id="UP000199437"/>
    </source>
</evidence>
<name>A0A1I0N020_9BACT</name>
<dbReference type="AlphaFoldDB" id="A0A1I0N020"/>